<feature type="transmembrane region" description="Helical" evidence="7">
    <location>
        <begin position="49"/>
        <end position="67"/>
    </location>
</feature>
<evidence type="ECO:0000256" key="4">
    <source>
        <dbReference type="ARBA" id="ARBA00022989"/>
    </source>
</evidence>
<dbReference type="AlphaFoldDB" id="A0A6N6VVR4"/>
<keyword evidence="2" id="KW-1003">Cell membrane</keyword>
<keyword evidence="4 7" id="KW-1133">Transmembrane helix</keyword>
<organism evidence="9 10">
    <name type="scientific">Silvanigrella paludirubra</name>
    <dbReference type="NCBI Taxonomy" id="2499159"/>
    <lineage>
        <taxon>Bacteria</taxon>
        <taxon>Pseudomonadati</taxon>
        <taxon>Bdellovibrionota</taxon>
        <taxon>Oligoflexia</taxon>
        <taxon>Silvanigrellales</taxon>
        <taxon>Silvanigrellaceae</taxon>
        <taxon>Silvanigrella</taxon>
    </lineage>
</organism>
<evidence type="ECO:0000256" key="6">
    <source>
        <dbReference type="ARBA" id="ARBA00043993"/>
    </source>
</evidence>
<evidence type="ECO:0000256" key="7">
    <source>
        <dbReference type="SAM" id="Phobius"/>
    </source>
</evidence>
<evidence type="ECO:0000256" key="5">
    <source>
        <dbReference type="ARBA" id="ARBA00023136"/>
    </source>
</evidence>
<evidence type="ECO:0000256" key="3">
    <source>
        <dbReference type="ARBA" id="ARBA00022692"/>
    </source>
</evidence>
<feature type="transmembrane region" description="Helical" evidence="7">
    <location>
        <begin position="122"/>
        <end position="140"/>
    </location>
</feature>
<dbReference type="InterPro" id="IPR049453">
    <property type="entry name" value="Memb_transporter_dom"/>
</dbReference>
<reference evidence="9 10" key="1">
    <citation type="submission" date="2019-10" db="EMBL/GenBank/DDBJ databases">
        <title>New species of Slilvanegrellaceae.</title>
        <authorList>
            <person name="Pitt A."/>
            <person name="Hahn M.W."/>
        </authorList>
    </citation>
    <scope>NUCLEOTIDE SEQUENCE [LARGE SCALE GENOMIC DNA]</scope>
    <source>
        <strain evidence="9 10">SP-Ram-0.45-NSY-1</strain>
    </source>
</reference>
<dbReference type="Proteomes" id="UP000437748">
    <property type="component" value="Unassembled WGS sequence"/>
</dbReference>
<evidence type="ECO:0000259" key="8">
    <source>
        <dbReference type="Pfam" id="PF13515"/>
    </source>
</evidence>
<name>A0A6N6VVR4_9BACT</name>
<comment type="similarity">
    <text evidence="6">Belongs to the YccS/YhfK family.</text>
</comment>
<dbReference type="GO" id="GO:0005886">
    <property type="term" value="C:plasma membrane"/>
    <property type="evidence" value="ECO:0007669"/>
    <property type="project" value="UniProtKB-SubCell"/>
</dbReference>
<keyword evidence="5 7" id="KW-0472">Membrane</keyword>
<dbReference type="PANTHER" id="PTHR30509">
    <property type="entry name" value="P-HYDROXYBENZOIC ACID EFFLUX PUMP SUBUNIT-RELATED"/>
    <property type="match status" value="1"/>
</dbReference>
<evidence type="ECO:0000313" key="10">
    <source>
        <dbReference type="Proteomes" id="UP000437748"/>
    </source>
</evidence>
<proteinExistence type="inferred from homology"/>
<dbReference type="PANTHER" id="PTHR30509:SF9">
    <property type="entry name" value="MULTIDRUG RESISTANCE PROTEIN MDTO"/>
    <property type="match status" value="1"/>
</dbReference>
<evidence type="ECO:0000313" key="9">
    <source>
        <dbReference type="EMBL" id="KAB8040421.1"/>
    </source>
</evidence>
<feature type="transmembrane region" description="Helical" evidence="7">
    <location>
        <begin position="74"/>
        <end position="91"/>
    </location>
</feature>
<dbReference type="OrthoDB" id="8670769at2"/>
<evidence type="ECO:0000256" key="1">
    <source>
        <dbReference type="ARBA" id="ARBA00004651"/>
    </source>
</evidence>
<accession>A0A6N6VVR4</accession>
<feature type="domain" description="Integral membrane bound transporter" evidence="8">
    <location>
        <begin position="41"/>
        <end position="162"/>
    </location>
</feature>
<dbReference type="Pfam" id="PF13515">
    <property type="entry name" value="FUSC_2"/>
    <property type="match status" value="1"/>
</dbReference>
<comment type="subcellular location">
    <subcellularLocation>
        <location evidence="1">Cell membrane</location>
        <topology evidence="1">Multi-pass membrane protein</topology>
    </subcellularLocation>
</comment>
<keyword evidence="3 7" id="KW-0812">Transmembrane</keyword>
<protein>
    <recommendedName>
        <fullName evidence="8">Integral membrane bound transporter domain-containing protein</fullName>
    </recommendedName>
</protein>
<feature type="transmembrane region" description="Helical" evidence="7">
    <location>
        <begin position="146"/>
        <end position="168"/>
    </location>
</feature>
<sequence length="372" mass="43129">MFLTDVFKNFFSFIFNFKISDIRQAWRASIVCIVCLYVNHKWLKGEYPGWVLVTAIVCLQSNFGATLKRAKQRVLGTVLGCALAFLLTFLFPDNVTISVILLLISLLLAIYNSVYNNNSYTYTVFFFTFGLIALISALFHNGAEFAILRIEDVALGALIGTLASFLLWPDFAKKTFKDDLLQVVSELENLFQFIINWSAGEIKEDKVYIQKVLSATNNQNARIKISEIYHELGKKNYPLKEYEDFILSQERIHFSLLNIYNSLRINSYEKRKESLPFVYEQLNSIQNYFRICVARLPLSKEKAVVLMGTVDELNLLENLEKEAIKNLYDHRGKTTSFDMIKYRALLIRLLQEVKSMNIEINKILEYYVQPRL</sequence>
<dbReference type="EMBL" id="WFLM01000001">
    <property type="protein sequence ID" value="KAB8040421.1"/>
    <property type="molecule type" value="Genomic_DNA"/>
</dbReference>
<dbReference type="RefSeq" id="WP_153417936.1">
    <property type="nucleotide sequence ID" value="NZ_WFLM01000001.1"/>
</dbReference>
<comment type="caution">
    <text evidence="9">The sequence shown here is derived from an EMBL/GenBank/DDBJ whole genome shotgun (WGS) entry which is preliminary data.</text>
</comment>
<keyword evidence="10" id="KW-1185">Reference proteome</keyword>
<feature type="transmembrane region" description="Helical" evidence="7">
    <location>
        <begin position="97"/>
        <end position="115"/>
    </location>
</feature>
<evidence type="ECO:0000256" key="2">
    <source>
        <dbReference type="ARBA" id="ARBA00022475"/>
    </source>
</evidence>
<gene>
    <name evidence="9" type="ORF">GCL60_00465</name>
</gene>